<gene>
    <name evidence="4" type="primary">NIP1</name>
    <name evidence="7" type="ORF">CAWG_03635</name>
</gene>
<dbReference type="GO" id="GO:0033290">
    <property type="term" value="C:eukaryotic 48S preinitiation complex"/>
    <property type="evidence" value="ECO:0007669"/>
    <property type="project" value="UniProtKB-UniRule"/>
</dbReference>
<dbReference type="EMBL" id="CH672349">
    <property type="protein sequence ID" value="EEQ45316.1"/>
    <property type="molecule type" value="Genomic_DNA"/>
</dbReference>
<organism evidence="7 8">
    <name type="scientific">Candida albicans (strain WO-1)</name>
    <name type="common">Yeast</name>
    <dbReference type="NCBI Taxonomy" id="294748"/>
    <lineage>
        <taxon>Eukaryota</taxon>
        <taxon>Fungi</taxon>
        <taxon>Dikarya</taxon>
        <taxon>Ascomycota</taxon>
        <taxon>Saccharomycotina</taxon>
        <taxon>Pichiomycetes</taxon>
        <taxon>Debaryomycetaceae</taxon>
        <taxon>Candida/Lodderomyces clade</taxon>
        <taxon>Candida</taxon>
    </lineage>
</organism>
<accession>C4YHT4</accession>
<dbReference type="VEuPathDB" id="FungiDB:CAWG_03635"/>
<dbReference type="OMA" id="FRCGLIK"/>
<evidence type="ECO:0000313" key="7">
    <source>
        <dbReference type="EMBL" id="EEQ45316.1"/>
    </source>
</evidence>
<dbReference type="GO" id="GO:0003723">
    <property type="term" value="F:RNA binding"/>
    <property type="evidence" value="ECO:0007669"/>
    <property type="project" value="InterPro"/>
</dbReference>
<dbReference type="HOGENOM" id="CLU_004304_0_2_1"/>
<feature type="region of interest" description="Disordered" evidence="5">
    <location>
        <begin position="797"/>
        <end position="876"/>
    </location>
</feature>
<comment type="subcellular location">
    <subcellularLocation>
        <location evidence="4">Cytoplasm</location>
    </subcellularLocation>
</comment>
<dbReference type="GO" id="GO:0016282">
    <property type="term" value="C:eukaryotic 43S preinitiation complex"/>
    <property type="evidence" value="ECO:0007669"/>
    <property type="project" value="UniProtKB-UniRule"/>
</dbReference>
<evidence type="ECO:0000256" key="4">
    <source>
        <dbReference type="HAMAP-Rule" id="MF_03002"/>
    </source>
</evidence>
<dbReference type="AlphaFoldDB" id="C4YHT4"/>
<dbReference type="Pfam" id="PF05470">
    <property type="entry name" value="eIF-3c_N"/>
    <property type="match status" value="2"/>
</dbReference>
<keyword evidence="2 4" id="KW-0396">Initiation factor</keyword>
<evidence type="ECO:0000313" key="8">
    <source>
        <dbReference type="Proteomes" id="UP000001429"/>
    </source>
</evidence>
<name>C4YHT4_CANAW</name>
<sequence length="876" mass="100039">MSRFFVSGYTSDSSSEEEDLLSTSEEELLSSSDEGEDNESDSSFFGEDDDESEESSSDDEDGRPSGPAYFLKKSFLKGAGGDDSDSDSDDEGRKVVKSAKDKLLDDMKSSIEIINSNKYNNNWSIVLGEFDKFGRFLIRCNQTNLGTPKFYIKLLTSLDNSITETSNNERDDKTLKADEARAFNTLRQRIKKQIREFQVYYDLYKENPEEFDENEDEPLESVQAGLNDNVKNEADNSNVGALASNRVLSPIFHTLKTISESRGKKNIDKLEQIATLEKLLEANVSKSSPFELISIYQMLLSVRFDASSNQAFMPLEQWQKNEHDLGKLLDLLEANVDTYQVSELGSTTDDIDIEPVANAQGVKVIFGSITSSIDRLDDELTKSLQHTDPHSTEYVERLKDESTIYNLIVRGQAYVESITPEDVKYKSEQLARIVLRRLEHIYYKPKQLIKANEEEAWRNIEYNSSIVSKGSSVDEVIDQLTEFLQKQQKNKTYGKHAILFSIYYYAVNSQYEKAKELFLRSQFYSNINSAESSLQVQYNRALVQLGLSAFRAGSIEESHKILNEIVNSQRSKELLGQGFNSKFPNQATVLERQKLLPFHQHINLELLECVFMTCSLLIEIPTLAAIANNHKDSKRKNASLKSFKSKLDFHDRQFFTGPPESIKDHIVHASIALQKGDWLKSYNLLSSIKIWKLFPDNDKLLAMMKNQLQIEGLRTYIFTYKSVFKKLSIEKLQQIFQLSKDEVVSILEKMITTGNVSGGEIIDNKFISFTSTTEPQRSKLQELAIVLNEKIQLLTEKNEKTQSNGYGKKQQNKDQQNQQQQNQNQQQQQNQNQQQQQQQNNNSSQQQSNNILSEESANKFRYANVNSNNDEFQATA</sequence>
<evidence type="ECO:0000259" key="6">
    <source>
        <dbReference type="PROSITE" id="PS50250"/>
    </source>
</evidence>
<dbReference type="OrthoDB" id="29647at2759"/>
<dbReference type="GO" id="GO:0003743">
    <property type="term" value="F:translation initiation factor activity"/>
    <property type="evidence" value="ECO:0007669"/>
    <property type="project" value="UniProtKB-UniRule"/>
</dbReference>
<dbReference type="PaxDb" id="5476-C4YHT4"/>
<proteinExistence type="inferred from homology"/>
<feature type="region of interest" description="Disordered" evidence="5">
    <location>
        <begin position="1"/>
        <end position="70"/>
    </location>
</feature>
<dbReference type="GO" id="GO:0001732">
    <property type="term" value="P:formation of cytoplasmic translation initiation complex"/>
    <property type="evidence" value="ECO:0007669"/>
    <property type="project" value="UniProtKB-UniRule"/>
</dbReference>
<dbReference type="GO" id="GO:0005852">
    <property type="term" value="C:eukaryotic translation initiation factor 3 complex"/>
    <property type="evidence" value="ECO:0007669"/>
    <property type="project" value="UniProtKB-UniRule"/>
</dbReference>
<dbReference type="PANTHER" id="PTHR13937:SF0">
    <property type="entry name" value="EUKARYOTIC TRANSLATION INITIATION FACTOR 3 SUBUNIT C-RELATED"/>
    <property type="match status" value="1"/>
</dbReference>
<dbReference type="SMART" id="SM00088">
    <property type="entry name" value="PINT"/>
    <property type="match status" value="1"/>
</dbReference>
<keyword evidence="1 4" id="KW-0963">Cytoplasm</keyword>
<keyword evidence="8" id="KW-1185">Reference proteome</keyword>
<comment type="subunit">
    <text evidence="4">Component of the eukaryotic translation initiation factor 3 (eIF-3) complex.</text>
</comment>
<evidence type="ECO:0000256" key="3">
    <source>
        <dbReference type="ARBA" id="ARBA00022917"/>
    </source>
</evidence>
<protein>
    <recommendedName>
        <fullName evidence="4">Eukaryotic translation initiation factor 3 subunit C</fullName>
        <shortName evidence="4">eIF3c</shortName>
    </recommendedName>
    <alternativeName>
        <fullName evidence="4">Eukaryotic translation initiation factor 3 93 kDa subunit homolog</fullName>
        <shortName evidence="4">eIF3 p93</shortName>
    </alternativeName>
    <alternativeName>
        <fullName evidence="4">Translation initiation factor eIF3, p93 subunit homolog</fullName>
    </alternativeName>
</protein>
<feature type="compositionally biased region" description="Polar residues" evidence="5">
    <location>
        <begin position="864"/>
        <end position="876"/>
    </location>
</feature>
<feature type="domain" description="PCI" evidence="6">
    <location>
        <begin position="598"/>
        <end position="774"/>
    </location>
</feature>
<evidence type="ECO:0000256" key="5">
    <source>
        <dbReference type="SAM" id="MobiDB-lite"/>
    </source>
</evidence>
<keyword evidence="3 4" id="KW-0648">Protein biosynthesis</keyword>
<dbReference type="InterPro" id="IPR027516">
    <property type="entry name" value="EIF3C"/>
</dbReference>
<dbReference type="Proteomes" id="UP000001429">
    <property type="component" value="Chromosome 4"/>
</dbReference>
<comment type="similarity">
    <text evidence="4">Belongs to the eIF-3 subunit C family.</text>
</comment>
<evidence type="ECO:0000256" key="1">
    <source>
        <dbReference type="ARBA" id="ARBA00022490"/>
    </source>
</evidence>
<dbReference type="GO" id="GO:0031369">
    <property type="term" value="F:translation initiation factor binding"/>
    <property type="evidence" value="ECO:0007669"/>
    <property type="project" value="InterPro"/>
</dbReference>
<feature type="compositionally biased region" description="Low complexity" evidence="5">
    <location>
        <begin position="813"/>
        <end position="850"/>
    </location>
</feature>
<dbReference type="InterPro" id="IPR000717">
    <property type="entry name" value="PCI_dom"/>
</dbReference>
<dbReference type="InterPro" id="IPR008905">
    <property type="entry name" value="EIF3C_N_dom"/>
</dbReference>
<evidence type="ECO:0000256" key="2">
    <source>
        <dbReference type="ARBA" id="ARBA00022540"/>
    </source>
</evidence>
<dbReference type="HAMAP" id="MF_03002">
    <property type="entry name" value="eIF3c"/>
    <property type="match status" value="1"/>
</dbReference>
<dbReference type="PROSITE" id="PS50250">
    <property type="entry name" value="PCI"/>
    <property type="match status" value="1"/>
</dbReference>
<comment type="function">
    <text evidence="4">Component of the eukaryotic translation initiation factor 3 (eIF-3) complex, which is involved in protein synthesis of a specialized repertoire of mRNAs and, together with other initiation factors, stimulates binding of mRNA and methionyl-tRNAi to the 40S ribosome. The eIF-3 complex specifically targets and initiates translation of a subset of mRNAs involved in cell proliferation.</text>
</comment>
<dbReference type="PANTHER" id="PTHR13937">
    <property type="entry name" value="EUKARYOTIC TRANSLATION INITATION FACTOR 3, SUBUNIT 8 EIF3S8 -RELATED"/>
    <property type="match status" value="1"/>
</dbReference>
<dbReference type="Pfam" id="PF01399">
    <property type="entry name" value="PCI"/>
    <property type="match status" value="1"/>
</dbReference>
<reference evidence="7 8" key="1">
    <citation type="journal article" date="2009" name="Nature">
        <title>Evolution of pathogenicity and sexual reproduction in eight Candida genomes.</title>
        <authorList>
            <person name="Butler G."/>
            <person name="Rasmussen M.D."/>
            <person name="Lin M.F."/>
            <person name="Santos M.A."/>
            <person name="Sakthikumar S."/>
            <person name="Munro C.A."/>
            <person name="Rheinbay E."/>
            <person name="Grabherr M."/>
            <person name="Forche A."/>
            <person name="Reedy J.L."/>
            <person name="Agrafioti I."/>
            <person name="Arnaud M.B."/>
            <person name="Bates S."/>
            <person name="Brown A.J."/>
            <person name="Brunke S."/>
            <person name="Costanzo M.C."/>
            <person name="Fitzpatrick D.A."/>
            <person name="de Groot P.W."/>
            <person name="Harris D."/>
            <person name="Hoyer L.L."/>
            <person name="Hube B."/>
            <person name="Klis F.M."/>
            <person name="Kodira C."/>
            <person name="Lennard N."/>
            <person name="Logue M.E."/>
            <person name="Martin R."/>
            <person name="Neiman A.M."/>
            <person name="Nikolaou E."/>
            <person name="Quail M.A."/>
            <person name="Quinn J."/>
            <person name="Santos M.C."/>
            <person name="Schmitzberger F.F."/>
            <person name="Sherlock G."/>
            <person name="Shah P."/>
            <person name="Silverstein K.A."/>
            <person name="Skrzypek M.S."/>
            <person name="Soll D."/>
            <person name="Staggs R."/>
            <person name="Stansfield I."/>
            <person name="Stumpf M.P."/>
            <person name="Sudbery P.E."/>
            <person name="Srikantha T."/>
            <person name="Zeng Q."/>
            <person name="Berman J."/>
            <person name="Berriman M."/>
            <person name="Heitman J."/>
            <person name="Gow N.A."/>
            <person name="Lorenz M.C."/>
            <person name="Birren B.W."/>
            <person name="Kellis M."/>
            <person name="Cuomo C.A."/>
        </authorList>
    </citation>
    <scope>NUCLEOTIDE SEQUENCE [LARGE SCALE GENOMIC DNA]</scope>
    <source>
        <strain evidence="7 8">WO-1</strain>
    </source>
</reference>
<dbReference type="SMR" id="C4YHT4"/>
<feature type="compositionally biased region" description="Acidic residues" evidence="5">
    <location>
        <begin position="14"/>
        <end position="61"/>
    </location>
</feature>